<keyword evidence="1 5" id="KW-0560">Oxidoreductase</keyword>
<dbReference type="AlphaFoldDB" id="A0A9W6IU85"/>
<dbReference type="Gene3D" id="3.40.50.720">
    <property type="entry name" value="NAD(P)-binding Rossmann-like Domain"/>
    <property type="match status" value="2"/>
</dbReference>
<dbReference type="EC" id="1.1.1.79" evidence="5"/>
<dbReference type="Proteomes" id="UP000758856">
    <property type="component" value="Unassembled WGS sequence"/>
</dbReference>
<dbReference type="GO" id="GO:0016618">
    <property type="term" value="F:hydroxypyruvate reductase [NAD(P)H] activity"/>
    <property type="evidence" value="ECO:0007669"/>
    <property type="project" value="UniProtKB-EC"/>
</dbReference>
<evidence type="ECO:0000256" key="1">
    <source>
        <dbReference type="ARBA" id="ARBA00023002"/>
    </source>
</evidence>
<evidence type="ECO:0000313" key="5">
    <source>
        <dbReference type="EMBL" id="MBM7852418.1"/>
    </source>
</evidence>
<keyword evidence="6" id="KW-1185">Reference proteome</keyword>
<evidence type="ECO:0000313" key="6">
    <source>
        <dbReference type="Proteomes" id="UP000758856"/>
    </source>
</evidence>
<comment type="caution">
    <text evidence="4">The sequence shown here is derived from an EMBL/GenBank/DDBJ whole genome shotgun (WGS) entry which is preliminary data.</text>
</comment>
<evidence type="ECO:0000256" key="2">
    <source>
        <dbReference type="ARBA" id="ARBA00023027"/>
    </source>
</evidence>
<dbReference type="GO" id="GO:0051287">
    <property type="term" value="F:NAD binding"/>
    <property type="evidence" value="ECO:0007669"/>
    <property type="project" value="InterPro"/>
</dbReference>
<sequence length="309" mass="34460">MAILTWLHTAYGDDLINGIRSSLPDETIYEWPGDVAHNEIDVAILFRMPPGFLKPFPNVKLISATGAGIDHYLLDPDFPRDVPLVRVVDHDFAARMADYVLCWTLFHHRDVPHFLKAQKERRWAYKIMRSASDVTVGVMGLGQMGRLTCERLAFLGYDVRAWSRSEHQIKGVRCYAGKDALPDFLRDTEILVNLLPLTAETRGILGKKTFDRMPHGGVLITAARGGHLIENDVLDALDSGRLSAATIDAFPVEPLPETHPFWTHPNVYVTPHCSSTASCATIVDTFAENVRRFRSGAPLLNEVDLAAGY</sequence>
<reference evidence="4" key="1">
    <citation type="journal article" date="2014" name="Int. J. Syst. Evol. Microbiol.">
        <title>Complete genome sequence of Corynebacterium casei LMG S-19264T (=DSM 44701T), isolated from a smear-ripened cheese.</title>
        <authorList>
            <consortium name="US DOE Joint Genome Institute (JGI-PGF)"/>
            <person name="Walter F."/>
            <person name="Albersmeier A."/>
            <person name="Kalinowski J."/>
            <person name="Ruckert C."/>
        </authorList>
    </citation>
    <scope>NUCLEOTIDE SEQUENCE</scope>
    <source>
        <strain evidence="4">VKM B-1606</strain>
    </source>
</reference>
<protein>
    <submittedName>
        <fullName evidence="4">Glyoxylate/hydroxypyruvate reductase A</fullName>
        <ecNumber evidence="5">1.1.1.79</ecNumber>
        <ecNumber evidence="5">1.1.1.81</ecNumber>
    </submittedName>
</protein>
<organism evidence="4 7">
    <name type="scientific">Methylopila capsulata</name>
    <dbReference type="NCBI Taxonomy" id="61654"/>
    <lineage>
        <taxon>Bacteria</taxon>
        <taxon>Pseudomonadati</taxon>
        <taxon>Pseudomonadota</taxon>
        <taxon>Alphaproteobacteria</taxon>
        <taxon>Hyphomicrobiales</taxon>
        <taxon>Methylopilaceae</taxon>
        <taxon>Methylopila</taxon>
    </lineage>
</organism>
<gene>
    <name evidence="4" type="ORF">GCM10008170_26460</name>
    <name evidence="5" type="ORF">JOD31_002660</name>
</gene>
<dbReference type="SUPFAM" id="SSF52283">
    <property type="entry name" value="Formate/glycerate dehydrogenase catalytic domain-like"/>
    <property type="match status" value="1"/>
</dbReference>
<dbReference type="PANTHER" id="PTHR43333">
    <property type="entry name" value="2-HACID_DH_C DOMAIN-CONTAINING PROTEIN"/>
    <property type="match status" value="1"/>
</dbReference>
<feature type="domain" description="D-isomer specific 2-hydroxyacid dehydrogenase NAD-binding" evidence="3">
    <location>
        <begin position="105"/>
        <end position="274"/>
    </location>
</feature>
<dbReference type="EMBL" id="JAFBCY010000003">
    <property type="protein sequence ID" value="MBM7852418.1"/>
    <property type="molecule type" value="Genomic_DNA"/>
</dbReference>
<dbReference type="Proteomes" id="UP001143400">
    <property type="component" value="Unassembled WGS sequence"/>
</dbReference>
<dbReference type="CDD" id="cd12164">
    <property type="entry name" value="GDH_like_2"/>
    <property type="match status" value="1"/>
</dbReference>
<dbReference type="InterPro" id="IPR036291">
    <property type="entry name" value="NAD(P)-bd_dom_sf"/>
</dbReference>
<dbReference type="SUPFAM" id="SSF51735">
    <property type="entry name" value="NAD(P)-binding Rossmann-fold domains"/>
    <property type="match status" value="1"/>
</dbReference>
<evidence type="ECO:0000259" key="3">
    <source>
        <dbReference type="Pfam" id="PF02826"/>
    </source>
</evidence>
<reference evidence="4" key="3">
    <citation type="submission" date="2023-01" db="EMBL/GenBank/DDBJ databases">
        <authorList>
            <person name="Sun Q."/>
            <person name="Evtushenko L."/>
        </authorList>
    </citation>
    <scope>NUCLEOTIDE SEQUENCE</scope>
    <source>
        <strain evidence="4">VKM B-1606</strain>
    </source>
</reference>
<accession>A0A9W6IU85</accession>
<dbReference type="InterPro" id="IPR006140">
    <property type="entry name" value="D-isomer_DH_NAD-bd"/>
</dbReference>
<reference evidence="5 6" key="2">
    <citation type="submission" date="2021-01" db="EMBL/GenBank/DDBJ databases">
        <title>Genomic Encyclopedia of Type Strains, Phase IV (KMG-IV): sequencing the most valuable type-strain genomes for metagenomic binning, comparative biology and taxonomic classification.</title>
        <authorList>
            <person name="Goeker M."/>
        </authorList>
    </citation>
    <scope>NUCLEOTIDE SEQUENCE [LARGE SCALE GENOMIC DNA]</scope>
    <source>
        <strain evidence="5 6">DSM 6130</strain>
    </source>
</reference>
<dbReference type="RefSeq" id="WP_204950812.1">
    <property type="nucleotide sequence ID" value="NZ_BSFF01000003.1"/>
</dbReference>
<evidence type="ECO:0000313" key="4">
    <source>
        <dbReference type="EMBL" id="GLK56627.1"/>
    </source>
</evidence>
<proteinExistence type="predicted"/>
<dbReference type="GO" id="GO:0030267">
    <property type="term" value="F:glyoxylate reductase (NADPH) activity"/>
    <property type="evidence" value="ECO:0007669"/>
    <property type="project" value="UniProtKB-EC"/>
</dbReference>
<evidence type="ECO:0000313" key="7">
    <source>
        <dbReference type="Proteomes" id="UP001143400"/>
    </source>
</evidence>
<dbReference type="PANTHER" id="PTHR43333:SF1">
    <property type="entry name" value="D-ISOMER SPECIFIC 2-HYDROXYACID DEHYDROGENASE NAD-BINDING DOMAIN-CONTAINING PROTEIN"/>
    <property type="match status" value="1"/>
</dbReference>
<name>A0A9W6IU85_9HYPH</name>
<dbReference type="EMBL" id="BSFF01000003">
    <property type="protein sequence ID" value="GLK56627.1"/>
    <property type="molecule type" value="Genomic_DNA"/>
</dbReference>
<dbReference type="EC" id="1.1.1.81" evidence="5"/>
<keyword evidence="2" id="KW-0520">NAD</keyword>
<dbReference type="Pfam" id="PF02826">
    <property type="entry name" value="2-Hacid_dh_C"/>
    <property type="match status" value="1"/>
</dbReference>